<dbReference type="GO" id="GO:0005829">
    <property type="term" value="C:cytosol"/>
    <property type="evidence" value="ECO:0007669"/>
    <property type="project" value="TreeGrafter"/>
</dbReference>
<dbReference type="Pfam" id="PF01228">
    <property type="entry name" value="Gly_radical"/>
    <property type="match status" value="1"/>
</dbReference>
<feature type="domain" description="PFL" evidence="6">
    <location>
        <begin position="10"/>
        <end position="673"/>
    </location>
</feature>
<name>A0A498R759_9FIRM</name>
<dbReference type="SUPFAM" id="SSF51998">
    <property type="entry name" value="PFL-like glycyl radical enzymes"/>
    <property type="match status" value="1"/>
</dbReference>
<evidence type="ECO:0000313" key="7">
    <source>
        <dbReference type="EMBL" id="VBB04968.1"/>
    </source>
</evidence>
<dbReference type="Gene3D" id="3.20.70.20">
    <property type="match status" value="1"/>
</dbReference>
<dbReference type="CDD" id="cd01677">
    <property type="entry name" value="PFL2_DhaB_BssA"/>
    <property type="match status" value="1"/>
</dbReference>
<dbReference type="InterPro" id="IPR051215">
    <property type="entry name" value="GRE"/>
</dbReference>
<dbReference type="FunFam" id="3.20.70.20:FF:000008">
    <property type="entry name" value="Hypothetical formate acetyltransferase 3"/>
    <property type="match status" value="1"/>
</dbReference>
<evidence type="ECO:0000256" key="1">
    <source>
        <dbReference type="ARBA" id="ARBA00022818"/>
    </source>
</evidence>
<organism evidence="7 8">
    <name type="scientific">Lucifera butyrica</name>
    <dbReference type="NCBI Taxonomy" id="1351585"/>
    <lineage>
        <taxon>Bacteria</taxon>
        <taxon>Bacillati</taxon>
        <taxon>Bacillota</taxon>
        <taxon>Negativicutes</taxon>
        <taxon>Veillonellales</taxon>
        <taxon>Veillonellaceae</taxon>
        <taxon>Lucifera</taxon>
    </lineage>
</organism>
<dbReference type="InterPro" id="IPR019777">
    <property type="entry name" value="Form_AcTrfase_GR_CS"/>
</dbReference>
<dbReference type="Proteomes" id="UP000277811">
    <property type="component" value="Unassembled WGS sequence"/>
</dbReference>
<accession>A0A498R759</accession>
<dbReference type="PIRSF" id="PIRSF000379">
    <property type="entry name" value="For_Ac_trans_1"/>
    <property type="match status" value="1"/>
</dbReference>
<gene>
    <name evidence="7" type="ORF">LUCI_0174</name>
</gene>
<dbReference type="GO" id="GO:0016829">
    <property type="term" value="F:lyase activity"/>
    <property type="evidence" value="ECO:0007669"/>
    <property type="project" value="UniProtKB-KW"/>
</dbReference>
<dbReference type="AlphaFoldDB" id="A0A498R759"/>
<feature type="modified residue" description="Glycine radical" evidence="3 4">
    <location>
        <position position="777"/>
    </location>
</feature>
<proteinExistence type="predicted"/>
<keyword evidence="1 3" id="KW-0556">Organic radical</keyword>
<evidence type="ECO:0000256" key="3">
    <source>
        <dbReference type="PIRSR" id="PIRSR000379-2"/>
    </source>
</evidence>
<dbReference type="EMBL" id="UPPP01000051">
    <property type="protein sequence ID" value="VBB04968.1"/>
    <property type="molecule type" value="Genomic_DNA"/>
</dbReference>
<dbReference type="PROSITE" id="PS51554">
    <property type="entry name" value="PFL"/>
    <property type="match status" value="1"/>
</dbReference>
<dbReference type="PANTHER" id="PTHR43641">
    <property type="entry name" value="FORMATE ACETYLTRANSFERASE 3-RELATED"/>
    <property type="match status" value="1"/>
</dbReference>
<protein>
    <submittedName>
        <fullName evidence="7">Glycine radical</fullName>
    </submittedName>
</protein>
<evidence type="ECO:0000259" key="6">
    <source>
        <dbReference type="PROSITE" id="PS51554"/>
    </source>
</evidence>
<dbReference type="NCBIfam" id="TIGR01774">
    <property type="entry name" value="PFL2-3"/>
    <property type="match status" value="1"/>
</dbReference>
<evidence type="ECO:0000313" key="8">
    <source>
        <dbReference type="Proteomes" id="UP000277811"/>
    </source>
</evidence>
<sequence length="801" mass="90020">MSEYFGQLTERMSRFREEVLRAKPKVCAERAVYTTESYKQNLDKPVILKRACMLENVLKKMSIFIEKDTLIVGNQASENRAAPIFPEYAMDWVIKELDEFEKREGDIFYITEETKRQLREIAPFWQHNTTKERGLAAMPPASKVFYDLGIIKAEGNITSGDAHIAVDYGRLMKYGLKDYRQRTLAMMDSLDLTDFKNLKKLYFYQAILLVIDATSAFAKRYADLAISMAEREEDSVRAAELREIARILIKVPYEPADSFYEAIQSMWLVHLVLQIESNGHSLSYGRMDQYLYPYYKKDMDAGIITEESAVELLSNLWIKTLTVNKIRSWSHTQFSAGSPLYQNVTIGGQTVDKKDAVNPLSYLILRSVAQTKLPQPNLTVRYHAGLDDRFMKECIEVVKIGFGMPAFNNDEIIIPSFLEKGVKEEDAYNYSAIGCVEVAVPGKWGYRCTGMSFLNFPKSLLIAMNNGVDPKSGLKVAAGVGHFKDMETFDDLQKAWDVLIRDVTRHSVIIENACDMVLEEDVPDVLCSALSEDCIGRGKTLKEGGAIYDFISGLQVGIANLADSLAAIKKCVYEEKTVGREELWNALMNNFAGPDGERVQNLLLAAPKYGNDDDYVDLLVTEAYRSYIDEVVKYPNTRFGRGPIGGTRYAGTSSISANVGQGLGTMATPDGRKAYTPLAEGCSPTHAMDKNGPTAVFKSAAKLPTKEITGGVLLNQKVTPQVLEKEADKMKLVALLRTFFNRLKGFHVQYNVVSRDTLIDAQKHPEKHRDLIVRVAGYSAFFNVLSKTTQDDIIERTEHLV</sequence>
<dbReference type="InterPro" id="IPR010098">
    <property type="entry name" value="PFL2/GDeHydtase_fam"/>
</dbReference>
<feature type="domain" description="Glycine radical" evidence="5">
    <location>
        <begin position="680"/>
        <end position="801"/>
    </location>
</feature>
<dbReference type="RefSeq" id="WP_122625972.1">
    <property type="nucleotide sequence ID" value="NZ_UPPP01000051.1"/>
</dbReference>
<dbReference type="InterPro" id="IPR004184">
    <property type="entry name" value="PFL_dom"/>
</dbReference>
<dbReference type="PANTHER" id="PTHR43641:SF2">
    <property type="entry name" value="DEHYDRATASE YBIW-RELATED"/>
    <property type="match status" value="1"/>
</dbReference>
<evidence type="ECO:0000256" key="4">
    <source>
        <dbReference type="PROSITE-ProRule" id="PRU00493"/>
    </source>
</evidence>
<dbReference type="PROSITE" id="PS00850">
    <property type="entry name" value="GLY_RADICAL_1"/>
    <property type="match status" value="1"/>
</dbReference>
<dbReference type="Pfam" id="PF02901">
    <property type="entry name" value="PFL-like"/>
    <property type="match status" value="1"/>
</dbReference>
<dbReference type="OrthoDB" id="9803969at2"/>
<evidence type="ECO:0000256" key="2">
    <source>
        <dbReference type="ARBA" id="ARBA00023239"/>
    </source>
</evidence>
<evidence type="ECO:0000259" key="5">
    <source>
        <dbReference type="PROSITE" id="PS51149"/>
    </source>
</evidence>
<dbReference type="PROSITE" id="PS51149">
    <property type="entry name" value="GLY_RADICAL_2"/>
    <property type="match status" value="1"/>
</dbReference>
<keyword evidence="2" id="KW-0456">Lyase</keyword>
<reference evidence="7 8" key="1">
    <citation type="submission" date="2018-06" db="EMBL/GenBank/DDBJ databases">
        <authorList>
            <person name="Strepis N."/>
        </authorList>
    </citation>
    <scope>NUCLEOTIDE SEQUENCE [LARGE SCALE GENOMIC DNA]</scope>
    <source>
        <strain evidence="7">LUCI</strain>
    </source>
</reference>
<keyword evidence="8" id="KW-1185">Reference proteome</keyword>
<dbReference type="InterPro" id="IPR001150">
    <property type="entry name" value="Gly_radical"/>
</dbReference>